<feature type="compositionally biased region" description="Pro residues" evidence="1">
    <location>
        <begin position="1117"/>
        <end position="1126"/>
    </location>
</feature>
<proteinExistence type="predicted"/>
<gene>
    <name evidence="2" type="ORF">Cvel_7927</name>
</gene>
<organism evidence="2">
    <name type="scientific">Chromera velia CCMP2878</name>
    <dbReference type="NCBI Taxonomy" id="1169474"/>
    <lineage>
        <taxon>Eukaryota</taxon>
        <taxon>Sar</taxon>
        <taxon>Alveolata</taxon>
        <taxon>Colpodellida</taxon>
        <taxon>Chromeraceae</taxon>
        <taxon>Chromera</taxon>
    </lineage>
</organism>
<feature type="compositionally biased region" description="Polar residues" evidence="1">
    <location>
        <begin position="506"/>
        <end position="516"/>
    </location>
</feature>
<feature type="region of interest" description="Disordered" evidence="1">
    <location>
        <begin position="1176"/>
        <end position="1265"/>
    </location>
</feature>
<feature type="region of interest" description="Disordered" evidence="1">
    <location>
        <begin position="309"/>
        <end position="456"/>
    </location>
</feature>
<feature type="region of interest" description="Disordered" evidence="1">
    <location>
        <begin position="858"/>
        <end position="904"/>
    </location>
</feature>
<feature type="compositionally biased region" description="Pro residues" evidence="1">
    <location>
        <begin position="1199"/>
        <end position="1211"/>
    </location>
</feature>
<feature type="compositionally biased region" description="Low complexity" evidence="1">
    <location>
        <begin position="679"/>
        <end position="693"/>
    </location>
</feature>
<name>A0A0G4HQK0_9ALVE</name>
<feature type="compositionally biased region" description="Polar residues" evidence="1">
    <location>
        <begin position="63"/>
        <end position="72"/>
    </location>
</feature>
<feature type="region of interest" description="Disordered" evidence="1">
    <location>
        <begin position="1"/>
        <end position="78"/>
    </location>
</feature>
<feature type="region of interest" description="Disordered" evidence="1">
    <location>
        <begin position="161"/>
        <end position="198"/>
    </location>
</feature>
<feature type="region of interest" description="Disordered" evidence="1">
    <location>
        <begin position="1493"/>
        <end position="1521"/>
    </location>
</feature>
<sequence>MVQSPTASVPLERPPEASVSPRSDSGSLPVPPEREAKEGGGTSSVHMPASSSLSQNRRRTHVPITTGQSKSGATEPASIHRGRLAVILATEGSSKFSEYRQARKRCEEANSAFSSKIHIPKRWHAPVTELYKPLGPPVGTPQLRQMQRRALTRIRGLQSQTRGIALSPSRGEEGEEAQAVHGGNRDEDGGEKTNSLPGGIRKYNEEDEHYQWLNHLASWRSHSTSSLAGCPRLKNIADIAGSADLTYFVGESNRRLKYARLNQGAQVEGESFLHMLGKEQMAALQTPIRELKTETKNLMRSRAFHGDLHRHQYGTNPRMQMSNAQQQPGAQYGTNPRMQMSNAQQQPGAQYGTNPRMQMSNAQQQPGAQSSSMEGQGGEGQKGEEHATGKGNKMGVLSPPAHPQPQAARPRRLSAHMPPPSTGPAHAQGHRPQAQAGPTPSPPRKNLHRDSVHEETLQKLLLFKTADPLKEEKNPRVRERLRKIREKEGLSANTPMLLQAQQQQQETDTGGRQSSKIVHGEVKGVLSSPNIPKAAIRPNQSLAPGFLSEDPAADNSKRSPRNPNRSTHPFNFEASAFSPRETRAKEEEENERNAIAAASFRDAKTNETELPPYPYHQGALSSHDPSLLGEVSLQETEEETEEEEEESAGLSSSLSSSSAESQKGRENQIATVEADAEMLLLPPSLPSSSSFLSQKQSERNSQTKTNPCEDDDSRSTRPTDEEEEENQKRDRDRHTRGSPPPSDKSGRASPLSPQIPKLARNLQPPAAAAARQRRLSVAVGAALSPTSPQDNPNPTASTLMLDEEGHGVSIQEALKSSAALVVNRQDAVSLGLASARPPPRTSVIMSAGLLGALTRRASLGGGSEGEKGCNGPVEGSETERMIGDIEREDEEGSPRNNDKKKKSVVVRKSTAGAFLQRGMKRGSVAYETLMAERMSKQQNGGVLMSLEDRELAEGASPSSVPFGRLSSTDDLRRHHALDSAIAAVEADAGGRSLKHPLSQGKYERTHFISPQTGKQDLEKKLTEVSREFHRHRRDATHAHVSSSSVDRDRDRETPFPFPSAASGGSGGPQAPHGQTQTRRNSGIPPTLSGGDGENHHTPQQPQAEGQKAIGGATGTVPPSPPPPRPTATPRTPHHHHQQQQQQQQQVFVQSPLHHPASASASVGVTRFSELDREPLGEQFRLSSPLPTSRDTPIPHAALPSPPARSGPPSPPRTYLNQSPSSGTGKIRDALLQFEKTNNQSPPRSFKGRDSLWKKPPRARRHKRETTVSLGPVDISAHIRTLRADDEESWSVWRKAWVEKERSNVWPKLRMRHSFLAFLDFCREKAREEQKRVLRHTLVTMEGDRLSTGFSRFRHLMAEADVTGGPIEAMGQKRHRITETAIFRHEPIHKLLPRLRMAAEQNAIERNRASLEQLECFLEFAFAQLGAGAPTILDVLWFYKRKTVMVPFELQDIARQHLVEALKRKEDEQRRREHMSWNSEKCCFETAYAAAARTDSISETSEQDKNLSTQDSFEQRSGDVHS</sequence>
<feature type="compositionally biased region" description="Low complexity" evidence="1">
    <location>
        <begin position="648"/>
        <end position="661"/>
    </location>
</feature>
<feature type="compositionally biased region" description="Polar residues" evidence="1">
    <location>
        <begin position="1214"/>
        <end position="1223"/>
    </location>
</feature>
<feature type="compositionally biased region" description="Polar residues" evidence="1">
    <location>
        <begin position="1180"/>
        <end position="1190"/>
    </location>
</feature>
<accession>A0A0G4HQK0</accession>
<feature type="compositionally biased region" description="Low complexity" evidence="1">
    <location>
        <begin position="1058"/>
        <end position="1074"/>
    </location>
</feature>
<protein>
    <submittedName>
        <fullName evidence="2">Uncharacterized protein</fullName>
    </submittedName>
</protein>
<feature type="compositionally biased region" description="Acidic residues" evidence="1">
    <location>
        <begin position="635"/>
        <end position="647"/>
    </location>
</feature>
<feature type="compositionally biased region" description="Polar residues" evidence="1">
    <location>
        <begin position="43"/>
        <end position="55"/>
    </location>
</feature>
<reference evidence="2" key="1">
    <citation type="submission" date="2014-11" db="EMBL/GenBank/DDBJ databases">
        <authorList>
            <person name="Otto D Thomas"/>
            <person name="Naeem Raeece"/>
        </authorList>
    </citation>
    <scope>NUCLEOTIDE SEQUENCE</scope>
</reference>
<feature type="compositionally biased region" description="Low complexity" evidence="1">
    <location>
        <begin position="758"/>
        <end position="770"/>
    </location>
</feature>
<feature type="compositionally biased region" description="Basic and acidic residues" evidence="1">
    <location>
        <begin position="726"/>
        <end position="735"/>
    </location>
</feature>
<dbReference type="EMBL" id="CDMZ01003468">
    <property type="protein sequence ID" value="CEM46486.1"/>
    <property type="molecule type" value="Genomic_DNA"/>
</dbReference>
<evidence type="ECO:0000313" key="2">
    <source>
        <dbReference type="EMBL" id="CEM46486.1"/>
    </source>
</evidence>
<feature type="compositionally biased region" description="Basic and acidic residues" evidence="1">
    <location>
        <begin position="1512"/>
        <end position="1521"/>
    </location>
</feature>
<feature type="region of interest" description="Disordered" evidence="1">
    <location>
        <begin position="485"/>
        <end position="773"/>
    </location>
</feature>
<feature type="compositionally biased region" description="Basic and acidic residues" evidence="1">
    <location>
        <begin position="1015"/>
        <end position="1027"/>
    </location>
</feature>
<dbReference type="VEuPathDB" id="CryptoDB:Cvel_7927"/>
<feature type="compositionally biased region" description="Polar residues" evidence="1">
    <location>
        <begin position="313"/>
        <end position="366"/>
    </location>
</feature>
<feature type="compositionally biased region" description="Polar residues" evidence="1">
    <location>
        <begin position="1494"/>
        <end position="1511"/>
    </location>
</feature>
<evidence type="ECO:0000256" key="1">
    <source>
        <dbReference type="SAM" id="MobiDB-lite"/>
    </source>
</evidence>
<feature type="compositionally biased region" description="Basic residues" evidence="1">
    <location>
        <begin position="1254"/>
        <end position="1263"/>
    </location>
</feature>
<feature type="region of interest" description="Disordered" evidence="1">
    <location>
        <begin position="991"/>
        <end position="1147"/>
    </location>
</feature>
<feature type="compositionally biased region" description="Low complexity" evidence="1">
    <location>
        <begin position="1138"/>
        <end position="1147"/>
    </location>
</feature>